<organism evidence="1 2">
    <name type="scientific">Rufibacter quisquiliarum</name>
    <dbReference type="NCBI Taxonomy" id="1549639"/>
    <lineage>
        <taxon>Bacteria</taxon>
        <taxon>Pseudomonadati</taxon>
        <taxon>Bacteroidota</taxon>
        <taxon>Cytophagia</taxon>
        <taxon>Cytophagales</taxon>
        <taxon>Hymenobacteraceae</taxon>
        <taxon>Rufibacter</taxon>
    </lineage>
</organism>
<dbReference type="RefSeq" id="WP_182511813.1">
    <property type="nucleotide sequence ID" value="NZ_JACJIQ010000002.1"/>
</dbReference>
<comment type="caution">
    <text evidence="1">The sequence shown here is derived from an EMBL/GenBank/DDBJ whole genome shotgun (WGS) entry which is preliminary data.</text>
</comment>
<protein>
    <submittedName>
        <fullName evidence="1">Uncharacterized protein</fullName>
    </submittedName>
</protein>
<keyword evidence="2" id="KW-1185">Reference proteome</keyword>
<evidence type="ECO:0000313" key="1">
    <source>
        <dbReference type="EMBL" id="MBA9076070.1"/>
    </source>
</evidence>
<dbReference type="Proteomes" id="UP000563094">
    <property type="component" value="Unassembled WGS sequence"/>
</dbReference>
<dbReference type="AlphaFoldDB" id="A0A839GCI6"/>
<sequence>MVRHLTPKYAQAGVKACLLTFFQPEATVYYTTPQLDTIGTLGLSFQAGLSALVEGAQGNLFSETYTSDRNGRLYVQVVNLSSPQLTADRRTLMEAISRGRAHALIQDMDGQWWLYGQERGLKLRYKTDTDTFLTISLSGMEREPARLVSPNLIPGFLAFLN</sequence>
<evidence type="ECO:0000313" key="2">
    <source>
        <dbReference type="Proteomes" id="UP000563094"/>
    </source>
</evidence>
<dbReference type="EMBL" id="JACJIQ010000002">
    <property type="protein sequence ID" value="MBA9076070.1"/>
    <property type="molecule type" value="Genomic_DNA"/>
</dbReference>
<proteinExistence type="predicted"/>
<reference evidence="1 2" key="1">
    <citation type="submission" date="2020-08" db="EMBL/GenBank/DDBJ databases">
        <title>Genomic Encyclopedia of Type Strains, Phase IV (KMG-IV): sequencing the most valuable type-strain genomes for metagenomic binning, comparative biology and taxonomic classification.</title>
        <authorList>
            <person name="Goeker M."/>
        </authorList>
    </citation>
    <scope>NUCLEOTIDE SEQUENCE [LARGE SCALE GENOMIC DNA]</scope>
    <source>
        <strain evidence="1 2">DSM 29854</strain>
    </source>
</reference>
<gene>
    <name evidence="1" type="ORF">FHS90_000772</name>
</gene>
<accession>A0A839GCI6</accession>
<name>A0A839GCI6_9BACT</name>